<dbReference type="InterPro" id="IPR017871">
    <property type="entry name" value="ABC_transporter-like_CS"/>
</dbReference>
<dbReference type="InterPro" id="IPR050166">
    <property type="entry name" value="ABC_transporter_ATP-bind"/>
</dbReference>
<dbReference type="PANTHER" id="PTHR42788:SF17">
    <property type="entry name" value="ALIPHATIC SULFONATES IMPORT ATP-BINDING PROTEIN SSUB"/>
    <property type="match status" value="1"/>
</dbReference>
<dbReference type="SMART" id="SM00382">
    <property type="entry name" value="AAA"/>
    <property type="match status" value="1"/>
</dbReference>
<reference evidence="8 9" key="1">
    <citation type="submission" date="2019-03" db="EMBL/GenBank/DDBJ databases">
        <title>Sequencing the genomes of 1000 actinobacteria strains.</title>
        <authorList>
            <person name="Klenk H.-P."/>
        </authorList>
    </citation>
    <scope>NUCLEOTIDE SEQUENCE [LARGE SCALE GENOMIC DNA]</scope>
    <source>
        <strain evidence="8 9">DSM 44969</strain>
    </source>
</reference>
<dbReference type="PROSITE" id="PS50893">
    <property type="entry name" value="ABC_TRANSPORTER_2"/>
    <property type="match status" value="1"/>
</dbReference>
<keyword evidence="5" id="KW-1278">Translocase</keyword>
<feature type="domain" description="ABC transporter" evidence="7">
    <location>
        <begin position="13"/>
        <end position="225"/>
    </location>
</feature>
<evidence type="ECO:0000256" key="2">
    <source>
        <dbReference type="ARBA" id="ARBA00022475"/>
    </source>
</evidence>
<sequence length="244" mass="25937">MGLTTSDPAEAVVSARGLTRRFGDLTVLDDLDVAVASGEFVSVLGRSGTGKSTLLRLLAGIDDAPDAGTVRRSADPGVMFQDARLLPWLRAGDNVALAGGVDDVGALFERVGLDRRLLRAWPRTLSGGQAQRVALARALASRSPLLVLDEPFGALDSLTRLTMQELLVAVRAEHRPAVVLVTHDVEEALVLSDRVLLLDGGRVALDTRLDEPHPRDRTSPALVARRARILAALRGPAPATEEIA</sequence>
<dbReference type="InterPro" id="IPR027417">
    <property type="entry name" value="P-loop_NTPase"/>
</dbReference>
<protein>
    <submittedName>
        <fullName evidence="8">Sulfonate transport system ATP-binding protein</fullName>
    </submittedName>
</protein>
<dbReference type="AlphaFoldDB" id="A0A4R1HIP5"/>
<dbReference type="InterPro" id="IPR003439">
    <property type="entry name" value="ABC_transporter-like_ATP-bd"/>
</dbReference>
<keyword evidence="3" id="KW-0547">Nucleotide-binding</keyword>
<dbReference type="Pfam" id="PF00005">
    <property type="entry name" value="ABC_tran"/>
    <property type="match status" value="1"/>
</dbReference>
<organism evidence="8 9">
    <name type="scientific">Pseudonocardia endophytica</name>
    <dbReference type="NCBI Taxonomy" id="401976"/>
    <lineage>
        <taxon>Bacteria</taxon>
        <taxon>Bacillati</taxon>
        <taxon>Actinomycetota</taxon>
        <taxon>Actinomycetes</taxon>
        <taxon>Pseudonocardiales</taxon>
        <taxon>Pseudonocardiaceae</taxon>
        <taxon>Pseudonocardia</taxon>
    </lineage>
</organism>
<keyword evidence="1" id="KW-0813">Transport</keyword>
<keyword evidence="4 8" id="KW-0067">ATP-binding</keyword>
<accession>A0A4R1HIP5</accession>
<keyword evidence="9" id="KW-1185">Reference proteome</keyword>
<evidence type="ECO:0000256" key="5">
    <source>
        <dbReference type="ARBA" id="ARBA00022967"/>
    </source>
</evidence>
<gene>
    <name evidence="8" type="ORF">EV378_6126</name>
</gene>
<evidence type="ECO:0000313" key="9">
    <source>
        <dbReference type="Proteomes" id="UP000295560"/>
    </source>
</evidence>
<evidence type="ECO:0000256" key="6">
    <source>
        <dbReference type="ARBA" id="ARBA00023136"/>
    </source>
</evidence>
<evidence type="ECO:0000256" key="1">
    <source>
        <dbReference type="ARBA" id="ARBA00022448"/>
    </source>
</evidence>
<keyword evidence="6" id="KW-0472">Membrane</keyword>
<dbReference type="GO" id="GO:0005524">
    <property type="term" value="F:ATP binding"/>
    <property type="evidence" value="ECO:0007669"/>
    <property type="project" value="UniProtKB-KW"/>
</dbReference>
<dbReference type="SUPFAM" id="SSF52540">
    <property type="entry name" value="P-loop containing nucleoside triphosphate hydrolases"/>
    <property type="match status" value="1"/>
</dbReference>
<evidence type="ECO:0000256" key="4">
    <source>
        <dbReference type="ARBA" id="ARBA00022840"/>
    </source>
</evidence>
<dbReference type="RefSeq" id="WP_243653839.1">
    <property type="nucleotide sequence ID" value="NZ_SMFZ01000002.1"/>
</dbReference>
<comment type="caution">
    <text evidence="8">The sequence shown here is derived from an EMBL/GenBank/DDBJ whole genome shotgun (WGS) entry which is preliminary data.</text>
</comment>
<proteinExistence type="predicted"/>
<dbReference type="GO" id="GO:0016887">
    <property type="term" value="F:ATP hydrolysis activity"/>
    <property type="evidence" value="ECO:0007669"/>
    <property type="project" value="InterPro"/>
</dbReference>
<dbReference type="Proteomes" id="UP000295560">
    <property type="component" value="Unassembled WGS sequence"/>
</dbReference>
<evidence type="ECO:0000313" key="8">
    <source>
        <dbReference type="EMBL" id="TCK22127.1"/>
    </source>
</evidence>
<dbReference type="EMBL" id="SMFZ01000002">
    <property type="protein sequence ID" value="TCK22127.1"/>
    <property type="molecule type" value="Genomic_DNA"/>
</dbReference>
<keyword evidence="2" id="KW-1003">Cell membrane</keyword>
<dbReference type="InterPro" id="IPR003593">
    <property type="entry name" value="AAA+_ATPase"/>
</dbReference>
<evidence type="ECO:0000259" key="7">
    <source>
        <dbReference type="PROSITE" id="PS50893"/>
    </source>
</evidence>
<dbReference type="PANTHER" id="PTHR42788">
    <property type="entry name" value="TAURINE IMPORT ATP-BINDING PROTEIN-RELATED"/>
    <property type="match status" value="1"/>
</dbReference>
<name>A0A4R1HIP5_PSEEN</name>
<evidence type="ECO:0000256" key="3">
    <source>
        <dbReference type="ARBA" id="ARBA00022741"/>
    </source>
</evidence>
<dbReference type="Gene3D" id="3.40.50.300">
    <property type="entry name" value="P-loop containing nucleotide triphosphate hydrolases"/>
    <property type="match status" value="1"/>
</dbReference>
<dbReference type="PROSITE" id="PS00211">
    <property type="entry name" value="ABC_TRANSPORTER_1"/>
    <property type="match status" value="1"/>
</dbReference>